<dbReference type="EMBL" id="CAJHCP010000001">
    <property type="protein sequence ID" value="CAD6509043.1"/>
    <property type="molecule type" value="Genomic_DNA"/>
</dbReference>
<sequence length="59" mass="6635">MSSFVCAHANRFVSVDHKDLKKPLDVLRLSASHVGDAERENVDWVTKQPVLRALDAMDD</sequence>
<gene>
    <name evidence="1" type="ORF">LMG28140_00209</name>
</gene>
<proteinExistence type="predicted"/>
<name>A0ABM8N922_9BURK</name>
<organism evidence="1 2">
    <name type="scientific">Paraburkholderia metrosideri</name>
    <dbReference type="NCBI Taxonomy" id="580937"/>
    <lineage>
        <taxon>Bacteria</taxon>
        <taxon>Pseudomonadati</taxon>
        <taxon>Pseudomonadota</taxon>
        <taxon>Betaproteobacteria</taxon>
        <taxon>Burkholderiales</taxon>
        <taxon>Burkholderiaceae</taxon>
        <taxon>Paraburkholderia</taxon>
    </lineage>
</organism>
<accession>A0ABM8N922</accession>
<protein>
    <submittedName>
        <fullName evidence="1">Uncharacterized protein</fullName>
    </submittedName>
</protein>
<keyword evidence="2" id="KW-1185">Reference proteome</keyword>
<evidence type="ECO:0000313" key="2">
    <source>
        <dbReference type="Proteomes" id="UP000598032"/>
    </source>
</evidence>
<dbReference type="Proteomes" id="UP000598032">
    <property type="component" value="Unassembled WGS sequence"/>
</dbReference>
<reference evidence="1 2" key="1">
    <citation type="submission" date="2020-10" db="EMBL/GenBank/DDBJ databases">
        <authorList>
            <person name="Peeters C."/>
        </authorList>
    </citation>
    <scope>NUCLEOTIDE SEQUENCE [LARGE SCALE GENOMIC DNA]</scope>
    <source>
        <strain evidence="1 2">LMG 28140</strain>
    </source>
</reference>
<evidence type="ECO:0000313" key="1">
    <source>
        <dbReference type="EMBL" id="CAD6509043.1"/>
    </source>
</evidence>
<dbReference type="RefSeq" id="WP_201640468.1">
    <property type="nucleotide sequence ID" value="NZ_CAJHCP010000001.1"/>
</dbReference>
<comment type="caution">
    <text evidence="1">The sequence shown here is derived from an EMBL/GenBank/DDBJ whole genome shotgun (WGS) entry which is preliminary data.</text>
</comment>